<feature type="domain" description="C-type lectin" evidence="1">
    <location>
        <begin position="6"/>
        <end position="81"/>
    </location>
</feature>
<dbReference type="PANTHER" id="PTHR22803">
    <property type="entry name" value="MANNOSE, PHOSPHOLIPASE, LECTIN RECEPTOR RELATED"/>
    <property type="match status" value="1"/>
</dbReference>
<evidence type="ECO:0000313" key="2">
    <source>
        <dbReference type="Proteomes" id="UP000887540"/>
    </source>
</evidence>
<reference evidence="3" key="1">
    <citation type="submission" date="2022-11" db="UniProtKB">
        <authorList>
            <consortium name="WormBaseParasite"/>
        </authorList>
    </citation>
    <scope>IDENTIFICATION</scope>
</reference>
<dbReference type="Proteomes" id="UP000887540">
    <property type="component" value="Unplaced"/>
</dbReference>
<dbReference type="Pfam" id="PF00059">
    <property type="entry name" value="Lectin_C"/>
    <property type="match status" value="1"/>
</dbReference>
<protein>
    <submittedName>
        <fullName evidence="3">C-type lectin domain-containing protein</fullName>
    </submittedName>
</protein>
<dbReference type="SMART" id="SM00034">
    <property type="entry name" value="CLECT"/>
    <property type="match status" value="1"/>
</dbReference>
<evidence type="ECO:0000313" key="3">
    <source>
        <dbReference type="WBParaSite" id="ACRNAN_scaffold6485.g27254.t1"/>
    </source>
</evidence>
<sequence length="447" mass="51260">MEMYAFWIGLYDIYNISLWSNGNYQTRFQWLDGSFLDFLNWGMTLQAQVEPDYFRKAYTPLQANRSCAVLLADYQGKTAYWTRVNKKWFDDDDGCKTKYSGTICQRDSKILMNFTKNNDMEDVCDAGWTKYAVKNLFNQTKDMCYLDGIPIGYAKWISGQPDYNRAWYTIFCATMAYGGSNWTAQSGFIYEASCDYPYGRAICKKSAVILTNSTSTTISYTLPSTNISSQMAKYYSSVATDIGCPVQDPTFTCPWLNFTCPLPPKRYVLPNIDSSAFCEPGWTYFNHTNKCYKSIETCNSMNATLASIHGQAHNDFLISLARSLPGTDMSSFYALWIGLMEFNRTFEWNWIDGSVVDYLKWARSMPKMFLTTIDQDLPSCTILVINSTKITVPSFLWHWYYDVTSFWMDVDVIKESCYSNFSGAICQKNSTVIMNRESRSNVNGSSN</sequence>
<dbReference type="SUPFAM" id="SSF56436">
    <property type="entry name" value="C-type lectin-like"/>
    <property type="match status" value="3"/>
</dbReference>
<keyword evidence="2" id="KW-1185">Reference proteome</keyword>
<dbReference type="InterPro" id="IPR050111">
    <property type="entry name" value="C-type_lectin/snaclec_domain"/>
</dbReference>
<feature type="domain" description="C-type lectin" evidence="1">
    <location>
        <begin position="298"/>
        <end position="398"/>
    </location>
</feature>
<accession>A0A914E8K6</accession>
<dbReference type="InterPro" id="IPR016186">
    <property type="entry name" value="C-type_lectin-like/link_sf"/>
</dbReference>
<organism evidence="2 3">
    <name type="scientific">Acrobeloides nanus</name>
    <dbReference type="NCBI Taxonomy" id="290746"/>
    <lineage>
        <taxon>Eukaryota</taxon>
        <taxon>Metazoa</taxon>
        <taxon>Ecdysozoa</taxon>
        <taxon>Nematoda</taxon>
        <taxon>Chromadorea</taxon>
        <taxon>Rhabditida</taxon>
        <taxon>Tylenchina</taxon>
        <taxon>Cephalobomorpha</taxon>
        <taxon>Cephaloboidea</taxon>
        <taxon>Cephalobidae</taxon>
        <taxon>Acrobeloides</taxon>
    </lineage>
</organism>
<name>A0A914E8K6_9BILA</name>
<dbReference type="InterPro" id="IPR001304">
    <property type="entry name" value="C-type_lectin-like"/>
</dbReference>
<evidence type="ECO:0000259" key="1">
    <source>
        <dbReference type="PROSITE" id="PS50041"/>
    </source>
</evidence>
<dbReference type="PROSITE" id="PS50041">
    <property type="entry name" value="C_TYPE_LECTIN_2"/>
    <property type="match status" value="2"/>
</dbReference>
<dbReference type="AlphaFoldDB" id="A0A914E8K6"/>
<dbReference type="InterPro" id="IPR016187">
    <property type="entry name" value="CTDL_fold"/>
</dbReference>
<dbReference type="Gene3D" id="3.10.100.10">
    <property type="entry name" value="Mannose-Binding Protein A, subunit A"/>
    <property type="match status" value="2"/>
</dbReference>
<proteinExistence type="predicted"/>
<dbReference type="WBParaSite" id="ACRNAN_scaffold6485.g27254.t1">
    <property type="protein sequence ID" value="ACRNAN_scaffold6485.g27254.t1"/>
    <property type="gene ID" value="ACRNAN_scaffold6485.g27254"/>
</dbReference>